<dbReference type="Proteomes" id="UP001341840">
    <property type="component" value="Unassembled WGS sequence"/>
</dbReference>
<feature type="domain" description="O-methyltransferase C-terminal" evidence="1">
    <location>
        <begin position="36"/>
        <end position="71"/>
    </location>
</feature>
<dbReference type="SUPFAM" id="SSF53335">
    <property type="entry name" value="S-adenosyl-L-methionine-dependent methyltransferases"/>
    <property type="match status" value="1"/>
</dbReference>
<name>A0ABU6YVR6_9FABA</name>
<dbReference type="InterPro" id="IPR029063">
    <property type="entry name" value="SAM-dependent_MTases_sf"/>
</dbReference>
<dbReference type="Gene3D" id="3.40.50.150">
    <property type="entry name" value="Vaccinia Virus protein VP39"/>
    <property type="match status" value="1"/>
</dbReference>
<dbReference type="EMBL" id="JASCZI010245030">
    <property type="protein sequence ID" value="MED6214480.1"/>
    <property type="molecule type" value="Genomic_DNA"/>
</dbReference>
<organism evidence="2 3">
    <name type="scientific">Stylosanthes scabra</name>
    <dbReference type="NCBI Taxonomy" id="79078"/>
    <lineage>
        <taxon>Eukaryota</taxon>
        <taxon>Viridiplantae</taxon>
        <taxon>Streptophyta</taxon>
        <taxon>Embryophyta</taxon>
        <taxon>Tracheophyta</taxon>
        <taxon>Spermatophyta</taxon>
        <taxon>Magnoliopsida</taxon>
        <taxon>eudicotyledons</taxon>
        <taxon>Gunneridae</taxon>
        <taxon>Pentapetalae</taxon>
        <taxon>rosids</taxon>
        <taxon>fabids</taxon>
        <taxon>Fabales</taxon>
        <taxon>Fabaceae</taxon>
        <taxon>Papilionoideae</taxon>
        <taxon>50 kb inversion clade</taxon>
        <taxon>dalbergioids sensu lato</taxon>
        <taxon>Dalbergieae</taxon>
        <taxon>Pterocarpus clade</taxon>
        <taxon>Stylosanthes</taxon>
    </lineage>
</organism>
<evidence type="ECO:0000259" key="1">
    <source>
        <dbReference type="Pfam" id="PF00891"/>
    </source>
</evidence>
<dbReference type="Pfam" id="PF00891">
    <property type="entry name" value="Methyltransf_2"/>
    <property type="match status" value="1"/>
</dbReference>
<evidence type="ECO:0000313" key="3">
    <source>
        <dbReference type="Proteomes" id="UP001341840"/>
    </source>
</evidence>
<gene>
    <name evidence="2" type="ORF">PIB30_103500</name>
</gene>
<sequence>MKWSIDPTRIKGPSNRKLGLVYKPELSNQINMKCKGVFEGLESLVDVGGNTGTMAKAIAETFPQMECTVFEETKDRSDGNAA</sequence>
<comment type="caution">
    <text evidence="2">The sequence shown here is derived from an EMBL/GenBank/DDBJ whole genome shotgun (WGS) entry which is preliminary data.</text>
</comment>
<keyword evidence="3" id="KW-1185">Reference proteome</keyword>
<accession>A0ABU6YVR6</accession>
<protein>
    <recommendedName>
        <fullName evidence="1">O-methyltransferase C-terminal domain-containing protein</fullName>
    </recommendedName>
</protein>
<evidence type="ECO:0000313" key="2">
    <source>
        <dbReference type="EMBL" id="MED6214480.1"/>
    </source>
</evidence>
<proteinExistence type="predicted"/>
<reference evidence="2 3" key="1">
    <citation type="journal article" date="2023" name="Plants (Basel)">
        <title>Bridging the Gap: Combining Genomics and Transcriptomics Approaches to Understand Stylosanthes scabra, an Orphan Legume from the Brazilian Caatinga.</title>
        <authorList>
            <person name="Ferreira-Neto J.R.C."/>
            <person name="da Silva M.D."/>
            <person name="Binneck E."/>
            <person name="de Melo N.F."/>
            <person name="da Silva R.H."/>
            <person name="de Melo A.L.T.M."/>
            <person name="Pandolfi V."/>
            <person name="Bustamante F.O."/>
            <person name="Brasileiro-Vidal A.C."/>
            <person name="Benko-Iseppon A.M."/>
        </authorList>
    </citation>
    <scope>NUCLEOTIDE SEQUENCE [LARGE SCALE GENOMIC DNA]</scope>
    <source>
        <tissue evidence="2">Leaves</tissue>
    </source>
</reference>
<dbReference type="InterPro" id="IPR001077">
    <property type="entry name" value="COMT_C"/>
</dbReference>
<feature type="non-terminal residue" evidence="2">
    <location>
        <position position="82"/>
    </location>
</feature>